<dbReference type="InterPro" id="IPR011009">
    <property type="entry name" value="Kinase-like_dom_sf"/>
</dbReference>
<dbReference type="InterPro" id="IPR050528">
    <property type="entry name" value="L-type_Lectin-RKs"/>
</dbReference>
<evidence type="ECO:0000256" key="17">
    <source>
        <dbReference type="PROSITE-ProRule" id="PRU10141"/>
    </source>
</evidence>
<comment type="similarity">
    <text evidence="2">Belongs to the leguminous lectin family.</text>
</comment>
<evidence type="ECO:0000256" key="7">
    <source>
        <dbReference type="ARBA" id="ARBA00022692"/>
    </source>
</evidence>
<comment type="similarity">
    <text evidence="3">In the N-terminal section; belongs to the leguminous lectin family.</text>
</comment>
<reference evidence="20 21" key="1">
    <citation type="journal article" date="2023" name="G3 (Bethesda)">
        <title>A chromosome-length genome assembly and annotation of blackberry (Rubus argutus, cv. 'Hillquist').</title>
        <authorList>
            <person name="Bruna T."/>
            <person name="Aryal R."/>
            <person name="Dudchenko O."/>
            <person name="Sargent D.J."/>
            <person name="Mead D."/>
            <person name="Buti M."/>
            <person name="Cavallini A."/>
            <person name="Hytonen T."/>
            <person name="Andres J."/>
            <person name="Pham M."/>
            <person name="Weisz D."/>
            <person name="Mascagni F."/>
            <person name="Usai G."/>
            <person name="Natali L."/>
            <person name="Bassil N."/>
            <person name="Fernandez G.E."/>
            <person name="Lomsadze A."/>
            <person name="Armour M."/>
            <person name="Olukolu B."/>
            <person name="Poorten T."/>
            <person name="Britton C."/>
            <person name="Davik J."/>
            <person name="Ashrafi H."/>
            <person name="Aiden E.L."/>
            <person name="Borodovsky M."/>
            <person name="Worthington M."/>
        </authorList>
    </citation>
    <scope>NUCLEOTIDE SEQUENCE [LARGE SCALE GENOMIC DNA]</scope>
    <source>
        <strain evidence="20">PI 553951</strain>
    </source>
</reference>
<evidence type="ECO:0000256" key="9">
    <source>
        <dbReference type="ARBA" id="ARBA00022734"/>
    </source>
</evidence>
<dbReference type="Proteomes" id="UP001457282">
    <property type="component" value="Unassembled WGS sequence"/>
</dbReference>
<dbReference type="Gene3D" id="1.10.510.10">
    <property type="entry name" value="Transferase(Phosphotransferase) domain 1"/>
    <property type="match status" value="1"/>
</dbReference>
<gene>
    <name evidence="20" type="ORF">M0R45_004946</name>
</gene>
<dbReference type="GO" id="GO:0002229">
    <property type="term" value="P:defense response to oomycetes"/>
    <property type="evidence" value="ECO:0007669"/>
    <property type="project" value="UniProtKB-ARBA"/>
</dbReference>
<proteinExistence type="inferred from homology"/>
<protein>
    <recommendedName>
        <fullName evidence="19">Protein kinase domain-containing protein</fullName>
    </recommendedName>
</protein>
<evidence type="ECO:0000256" key="13">
    <source>
        <dbReference type="ARBA" id="ARBA00022989"/>
    </source>
</evidence>
<dbReference type="PROSITE" id="PS00107">
    <property type="entry name" value="PROTEIN_KINASE_ATP"/>
    <property type="match status" value="1"/>
</dbReference>
<dbReference type="AlphaFoldDB" id="A0AAW1YLA2"/>
<dbReference type="InterPro" id="IPR013320">
    <property type="entry name" value="ConA-like_dom_sf"/>
</dbReference>
<evidence type="ECO:0000256" key="3">
    <source>
        <dbReference type="ARBA" id="ARBA00008536"/>
    </source>
</evidence>
<sequence>MNIPCLPINVLIFLLILPSACSIYFKIPRFDATAANIVYEGDAVPAVGVIELIDKVNYVCRVGRATYAERVPLWDSHAGKLTDFTTHFSFIIDTQGAANYGSGFGFFLAPFGSPIPPNSAGGFLGLFNTTTSDFAGNQIVLVEFDSYVNPEWDPAYQHVGINNNSIASVVNTRWNVSLHDGDTTDVWITYNATTTILSVHWSYQTTPASAEETTSLSYQIDLMKVLPEWITIGFSAGTSQYMERNKIVSWEFNSTLDRKYPGSSRGIHAKKTIMIIVITLLAVSVVSLIVGMIAAKTLGLWCSRLKKNTKEEETVSVPAVTNTGNLTPIIEESSEGEAGPGMFTYPNIATATNNFSNDRKLGEGGSGTVYRGDFTEIDTTVAVKKISSRSGKGRKEYITEVKLISSLRHPNLVQLKGWCHDRGQTTFLLVYEFMTNGSLDSHLFGSRPPLVWSVRYKIYQGLATALLYLHDAYLHEGWKQCVVHRDIKSSNILLDSSFNVKLGDFGLARIMYHEQDPKTTELAGTFGYVDPEYIVTGKASRETDVYSFGVVALEIATGKKSVYRMGKNSGMGLVEWVWDLYGQGKLFSAVDERLHWNYDEKQVECLMLVGLWCAHPDKNQRPSIREAIQYLNFDVGLPRPPMGMPSPVYQVPTPLPSIISGASLSTTSLQEGR</sequence>
<evidence type="ECO:0000256" key="10">
    <source>
        <dbReference type="ARBA" id="ARBA00022741"/>
    </source>
</evidence>
<evidence type="ECO:0000256" key="5">
    <source>
        <dbReference type="ARBA" id="ARBA00022475"/>
    </source>
</evidence>
<evidence type="ECO:0000256" key="16">
    <source>
        <dbReference type="ARBA" id="ARBA00023180"/>
    </source>
</evidence>
<evidence type="ECO:0000256" key="15">
    <source>
        <dbReference type="ARBA" id="ARBA00023170"/>
    </source>
</evidence>
<dbReference type="SUPFAM" id="SSF49899">
    <property type="entry name" value="Concanavalin A-like lectins/glucanases"/>
    <property type="match status" value="1"/>
</dbReference>
<feature type="domain" description="Protein kinase" evidence="19">
    <location>
        <begin position="355"/>
        <end position="633"/>
    </location>
</feature>
<evidence type="ECO:0000256" key="8">
    <source>
        <dbReference type="ARBA" id="ARBA00022729"/>
    </source>
</evidence>
<keyword evidence="7 18" id="KW-0812">Transmembrane</keyword>
<comment type="similarity">
    <text evidence="4">In the C-terminal section; belongs to the protein kinase superfamily. Ser/Thr protein kinase family.</text>
</comment>
<evidence type="ECO:0000313" key="20">
    <source>
        <dbReference type="EMBL" id="KAK9949423.1"/>
    </source>
</evidence>
<feature type="transmembrane region" description="Helical" evidence="18">
    <location>
        <begin position="6"/>
        <end position="25"/>
    </location>
</feature>
<dbReference type="SMART" id="SM00220">
    <property type="entry name" value="S_TKc"/>
    <property type="match status" value="1"/>
</dbReference>
<evidence type="ECO:0000256" key="1">
    <source>
        <dbReference type="ARBA" id="ARBA00004251"/>
    </source>
</evidence>
<name>A0AAW1YLA2_RUBAR</name>
<keyword evidence="11" id="KW-0418">Kinase</keyword>
<keyword evidence="9" id="KW-0430">Lectin</keyword>
<evidence type="ECO:0000256" key="6">
    <source>
        <dbReference type="ARBA" id="ARBA00022679"/>
    </source>
</evidence>
<keyword evidence="21" id="KW-1185">Reference proteome</keyword>
<evidence type="ECO:0000256" key="11">
    <source>
        <dbReference type="ARBA" id="ARBA00022777"/>
    </source>
</evidence>
<dbReference type="Gene3D" id="2.60.120.200">
    <property type="match status" value="1"/>
</dbReference>
<dbReference type="InterPro" id="IPR001220">
    <property type="entry name" value="Legume_lectin_dom"/>
</dbReference>
<evidence type="ECO:0000256" key="2">
    <source>
        <dbReference type="ARBA" id="ARBA00007606"/>
    </source>
</evidence>
<dbReference type="InterPro" id="IPR000719">
    <property type="entry name" value="Prot_kinase_dom"/>
</dbReference>
<dbReference type="CDD" id="cd06899">
    <property type="entry name" value="lectin_legume_LecRK_Arcelin_ConA"/>
    <property type="match status" value="1"/>
</dbReference>
<dbReference type="PROSITE" id="PS00108">
    <property type="entry name" value="PROTEIN_KINASE_ST"/>
    <property type="match status" value="1"/>
</dbReference>
<feature type="binding site" evidence="17">
    <location>
        <position position="385"/>
    </location>
    <ligand>
        <name>ATP</name>
        <dbReference type="ChEBI" id="CHEBI:30616"/>
    </ligand>
</feature>
<evidence type="ECO:0000256" key="18">
    <source>
        <dbReference type="SAM" id="Phobius"/>
    </source>
</evidence>
<keyword evidence="15" id="KW-0675">Receptor</keyword>
<evidence type="ECO:0000256" key="4">
    <source>
        <dbReference type="ARBA" id="ARBA00010217"/>
    </source>
</evidence>
<dbReference type="SUPFAM" id="SSF56112">
    <property type="entry name" value="Protein kinase-like (PK-like)"/>
    <property type="match status" value="1"/>
</dbReference>
<accession>A0AAW1YLA2</accession>
<dbReference type="Pfam" id="PF00069">
    <property type="entry name" value="Pkinase"/>
    <property type="match status" value="1"/>
</dbReference>
<keyword evidence="8" id="KW-0732">Signal</keyword>
<keyword evidence="6" id="KW-0808">Transferase</keyword>
<dbReference type="GO" id="GO:0005524">
    <property type="term" value="F:ATP binding"/>
    <property type="evidence" value="ECO:0007669"/>
    <property type="project" value="UniProtKB-UniRule"/>
</dbReference>
<dbReference type="GO" id="GO:0005886">
    <property type="term" value="C:plasma membrane"/>
    <property type="evidence" value="ECO:0007669"/>
    <property type="project" value="UniProtKB-SubCell"/>
</dbReference>
<dbReference type="PROSITE" id="PS50011">
    <property type="entry name" value="PROTEIN_KINASE_DOM"/>
    <property type="match status" value="1"/>
</dbReference>
<keyword evidence="13 18" id="KW-1133">Transmembrane helix</keyword>
<feature type="transmembrane region" description="Helical" evidence="18">
    <location>
        <begin position="273"/>
        <end position="295"/>
    </location>
</feature>
<dbReference type="Pfam" id="PF00139">
    <property type="entry name" value="Lectin_legB"/>
    <property type="match status" value="1"/>
</dbReference>
<evidence type="ECO:0000256" key="14">
    <source>
        <dbReference type="ARBA" id="ARBA00023136"/>
    </source>
</evidence>
<dbReference type="CDD" id="cd14066">
    <property type="entry name" value="STKc_IRAK"/>
    <property type="match status" value="1"/>
</dbReference>
<keyword evidence="10 17" id="KW-0547">Nucleotide-binding</keyword>
<comment type="subcellular location">
    <subcellularLocation>
        <location evidence="1">Cell membrane</location>
        <topology evidence="1">Single-pass type I membrane protein</topology>
    </subcellularLocation>
</comment>
<dbReference type="FunFam" id="2.60.120.200:FF:000103">
    <property type="entry name" value="L-type lectin-domain containing receptor kinase IX.1"/>
    <property type="match status" value="1"/>
</dbReference>
<dbReference type="GO" id="GO:0004672">
    <property type="term" value="F:protein kinase activity"/>
    <property type="evidence" value="ECO:0007669"/>
    <property type="project" value="InterPro"/>
</dbReference>
<dbReference type="EMBL" id="JBEDUW010000001">
    <property type="protein sequence ID" value="KAK9949423.1"/>
    <property type="molecule type" value="Genomic_DNA"/>
</dbReference>
<dbReference type="Gene3D" id="3.30.200.20">
    <property type="entry name" value="Phosphorylase Kinase, domain 1"/>
    <property type="match status" value="1"/>
</dbReference>
<dbReference type="InterPro" id="IPR008271">
    <property type="entry name" value="Ser/Thr_kinase_AS"/>
</dbReference>
<dbReference type="InterPro" id="IPR017441">
    <property type="entry name" value="Protein_kinase_ATP_BS"/>
</dbReference>
<organism evidence="20 21">
    <name type="scientific">Rubus argutus</name>
    <name type="common">Southern blackberry</name>
    <dbReference type="NCBI Taxonomy" id="59490"/>
    <lineage>
        <taxon>Eukaryota</taxon>
        <taxon>Viridiplantae</taxon>
        <taxon>Streptophyta</taxon>
        <taxon>Embryophyta</taxon>
        <taxon>Tracheophyta</taxon>
        <taxon>Spermatophyta</taxon>
        <taxon>Magnoliopsida</taxon>
        <taxon>eudicotyledons</taxon>
        <taxon>Gunneridae</taxon>
        <taxon>Pentapetalae</taxon>
        <taxon>rosids</taxon>
        <taxon>fabids</taxon>
        <taxon>Rosales</taxon>
        <taxon>Rosaceae</taxon>
        <taxon>Rosoideae</taxon>
        <taxon>Rosoideae incertae sedis</taxon>
        <taxon>Rubus</taxon>
    </lineage>
</organism>
<dbReference type="GO" id="GO:0030246">
    <property type="term" value="F:carbohydrate binding"/>
    <property type="evidence" value="ECO:0007669"/>
    <property type="project" value="UniProtKB-KW"/>
</dbReference>
<dbReference type="PANTHER" id="PTHR27007">
    <property type="match status" value="1"/>
</dbReference>
<keyword evidence="5" id="KW-1003">Cell membrane</keyword>
<comment type="caution">
    <text evidence="20">The sequence shown here is derived from an EMBL/GenBank/DDBJ whole genome shotgun (WGS) entry which is preliminary data.</text>
</comment>
<dbReference type="FunFam" id="1.10.510.10:FF:000240">
    <property type="entry name" value="Lectin-domain containing receptor kinase A4.3"/>
    <property type="match status" value="1"/>
</dbReference>
<evidence type="ECO:0000259" key="19">
    <source>
        <dbReference type="PROSITE" id="PS50011"/>
    </source>
</evidence>
<evidence type="ECO:0000256" key="12">
    <source>
        <dbReference type="ARBA" id="ARBA00022840"/>
    </source>
</evidence>
<keyword evidence="12 17" id="KW-0067">ATP-binding</keyword>
<evidence type="ECO:0000313" key="21">
    <source>
        <dbReference type="Proteomes" id="UP001457282"/>
    </source>
</evidence>
<keyword evidence="16" id="KW-0325">Glycoprotein</keyword>
<keyword evidence="14 18" id="KW-0472">Membrane</keyword>